<dbReference type="Pfam" id="PF02902">
    <property type="entry name" value="Peptidase_C48"/>
    <property type="match status" value="1"/>
</dbReference>
<evidence type="ECO:0000256" key="3">
    <source>
        <dbReference type="ARBA" id="ARBA00022801"/>
    </source>
</evidence>
<organism evidence="8">
    <name type="scientific">Vanderwaltozyma polyspora (strain ATCC 22028 / DSM 70294 / BCRC 21397 / CBS 2163 / NBRC 10782 / NRRL Y-8283 / UCD 57-17)</name>
    <name type="common">Kluyveromyces polysporus</name>
    <dbReference type="NCBI Taxonomy" id="436907"/>
    <lineage>
        <taxon>Eukaryota</taxon>
        <taxon>Fungi</taxon>
        <taxon>Dikarya</taxon>
        <taxon>Ascomycota</taxon>
        <taxon>Saccharomycotina</taxon>
        <taxon>Saccharomycetes</taxon>
        <taxon>Saccharomycetales</taxon>
        <taxon>Saccharomycetaceae</taxon>
        <taxon>Vanderwaltozyma</taxon>
    </lineage>
</organism>
<evidence type="ECO:0000256" key="4">
    <source>
        <dbReference type="ARBA" id="ARBA00022807"/>
    </source>
</evidence>
<name>A7TRB0_VANPO</name>
<dbReference type="OrthoDB" id="442460at2759"/>
<dbReference type="Proteomes" id="UP000000267">
    <property type="component" value="Unassembled WGS sequence"/>
</dbReference>
<dbReference type="eggNOG" id="KOG0779">
    <property type="taxonomic scope" value="Eukaryota"/>
</dbReference>
<evidence type="ECO:0000256" key="2">
    <source>
        <dbReference type="ARBA" id="ARBA00022670"/>
    </source>
</evidence>
<dbReference type="AlphaFoldDB" id="A7TRB0"/>
<dbReference type="HOGENOM" id="CLU_008911_0_0_1"/>
<evidence type="ECO:0000256" key="1">
    <source>
        <dbReference type="ARBA" id="ARBA00005234"/>
    </source>
</evidence>
<dbReference type="PANTHER" id="PTHR46915:SF2">
    <property type="entry name" value="UBIQUITIN-LIKE PROTEASE 4"/>
    <property type="match status" value="1"/>
</dbReference>
<dbReference type="KEGG" id="vpo:Kpol_401p13"/>
<feature type="compositionally biased region" description="Basic and acidic residues" evidence="5">
    <location>
        <begin position="675"/>
        <end position="692"/>
    </location>
</feature>
<evidence type="ECO:0000256" key="5">
    <source>
        <dbReference type="SAM" id="MobiDB-lite"/>
    </source>
</evidence>
<accession>A7TRB0</accession>
<dbReference type="GeneID" id="5543260"/>
<feature type="compositionally biased region" description="Polar residues" evidence="5">
    <location>
        <begin position="768"/>
        <end position="777"/>
    </location>
</feature>
<dbReference type="PANTHER" id="PTHR46915">
    <property type="entry name" value="UBIQUITIN-LIKE PROTEASE 4-RELATED"/>
    <property type="match status" value="1"/>
</dbReference>
<feature type="domain" description="Ubiquitin-like protease family profile" evidence="6">
    <location>
        <begin position="325"/>
        <end position="508"/>
    </location>
</feature>
<reference evidence="7 8" key="1">
    <citation type="journal article" date="2007" name="Proc. Natl. Acad. Sci. U.S.A.">
        <title>Independent sorting-out of thousands of duplicated gene pairs in two yeast species descended from a whole-genome duplication.</title>
        <authorList>
            <person name="Scannell D.R."/>
            <person name="Frank A.C."/>
            <person name="Conant G.C."/>
            <person name="Byrne K.P."/>
            <person name="Woolfit M."/>
            <person name="Wolfe K.H."/>
        </authorList>
    </citation>
    <scope>NUCLEOTIDE SEQUENCE [LARGE SCALE GENOMIC DNA]</scope>
    <source>
        <strain evidence="8">ATCC 22028 / DSM 70294 / BCRC 21397 / CBS 2163 / NBRC 10782 / NRRL Y-8283 / UCD 57-17</strain>
    </source>
</reference>
<dbReference type="GO" id="GO:0006508">
    <property type="term" value="P:proteolysis"/>
    <property type="evidence" value="ECO:0007669"/>
    <property type="project" value="UniProtKB-KW"/>
</dbReference>
<dbReference type="Gene3D" id="3.40.395.10">
    <property type="entry name" value="Adenoviral Proteinase, Chain A"/>
    <property type="match status" value="1"/>
</dbReference>
<dbReference type="GO" id="GO:0008234">
    <property type="term" value="F:cysteine-type peptidase activity"/>
    <property type="evidence" value="ECO:0007669"/>
    <property type="project" value="UniProtKB-KW"/>
</dbReference>
<dbReference type="OMA" id="INSNYHW"/>
<gene>
    <name evidence="7" type="ORF">Kpol_401p13</name>
</gene>
<sequence length="786" mass="90340">MRSHGLIPTDNLSVTSENNAKRRYDNQKVSEIQSDRYKKYRKDNKIVDDIQHMSSKDFIPDIGSKPIDENIKKKQLKISGKIKLVQSLEKDQLPDLYPTKCLLTFINDSHGPRCDFTYKSYPIRGLQTDILKECKYICFEDTNSTIGFVFNKDKIITKKTGEELKLDILIWHCKLGYEQQMSKLRSLCRTLHHVSKYIRIYTNKNELISQIPMLNTSKNTNFWDKNMKSLTNSIRPSRSLSNSTKSLSLAHKIHIITNDSEEVSPMPSPKKAQNSSSLVLIDTDEPRRTRSSTLGKVSKEVVEDLDDVVPFKPSLYYQFNDGVSYTITNQDFKSLYNNDWVNDTIIDFFIKYNLELNVAKNDREDIFIMSSFFYTKLKSNNTNFYDNVKKWVANSKLFSKKFVIIPINSNYHWYACIITNLIEYYEFVKSDKVNLDSIPNIKILIFDSLRQYHNKDISIIKDFLISYAMDKYSISIDKSQIKMKTCQVPLQPNMNDCGVHVILNIKKFLEDPSGTIQLWNSLKPKCRASSLTVNEFFEKNGRNTARFNLRAILLDLQKAQVKNIDMSLMKHYEDDDDDLLIIENVSDIKDAKVESNNKTNSDKESDKEPDIGTNKNNDDEKNKSDKQENSSRRIESSFNTNSSMTSENMNNNLTTTIRGHLDDIPNENKSTDINNETKAKLQKKEDTSKAENESTTVGNDEDTHGNSSVDNESSHNMTSISSESSSNNIAYDKYETVESRSLSSPTVREDKISVSNNQEADDNREDSFSQVDTSQIIDSDVNLLGT</sequence>
<feature type="compositionally biased region" description="Low complexity" evidence="5">
    <location>
        <begin position="714"/>
        <end position="729"/>
    </location>
</feature>
<dbReference type="SUPFAM" id="SSF54001">
    <property type="entry name" value="Cysteine proteinases"/>
    <property type="match status" value="1"/>
</dbReference>
<proteinExistence type="inferred from homology"/>
<feature type="compositionally biased region" description="Low complexity" evidence="5">
    <location>
        <begin position="636"/>
        <end position="656"/>
    </location>
</feature>
<dbReference type="EMBL" id="DS480474">
    <property type="protein sequence ID" value="EDO15206.1"/>
    <property type="molecule type" value="Genomic_DNA"/>
</dbReference>
<dbReference type="GO" id="GO:0019783">
    <property type="term" value="F:ubiquitin-like protein peptidase activity"/>
    <property type="evidence" value="ECO:0007669"/>
    <property type="project" value="UniProtKB-ARBA"/>
</dbReference>
<dbReference type="GO" id="GO:0016926">
    <property type="term" value="P:protein desumoylation"/>
    <property type="evidence" value="ECO:0007669"/>
    <property type="project" value="UniProtKB-ARBA"/>
</dbReference>
<dbReference type="STRING" id="436907.A7TRB0"/>
<evidence type="ECO:0000313" key="8">
    <source>
        <dbReference type="Proteomes" id="UP000000267"/>
    </source>
</evidence>
<keyword evidence="8" id="KW-1185">Reference proteome</keyword>
<dbReference type="InParanoid" id="A7TRB0"/>
<comment type="similarity">
    <text evidence="1">Belongs to the peptidase C48 family.</text>
</comment>
<keyword evidence="3" id="KW-0378">Hydrolase</keyword>
<feature type="region of interest" description="Disordered" evidence="5">
    <location>
        <begin position="593"/>
        <end position="786"/>
    </location>
</feature>
<dbReference type="InterPro" id="IPR038765">
    <property type="entry name" value="Papain-like_cys_pep_sf"/>
</dbReference>
<dbReference type="PROSITE" id="PS50600">
    <property type="entry name" value="ULP_PROTEASE"/>
    <property type="match status" value="1"/>
</dbReference>
<evidence type="ECO:0000259" key="6">
    <source>
        <dbReference type="PROSITE" id="PS50600"/>
    </source>
</evidence>
<feature type="compositionally biased region" description="Basic and acidic residues" evidence="5">
    <location>
        <begin position="593"/>
        <end position="635"/>
    </location>
</feature>
<keyword evidence="4" id="KW-0788">Thiol protease</keyword>
<dbReference type="RefSeq" id="XP_001643064.1">
    <property type="nucleotide sequence ID" value="XM_001643014.1"/>
</dbReference>
<dbReference type="InterPro" id="IPR003653">
    <property type="entry name" value="Peptidase_C48_C"/>
</dbReference>
<evidence type="ECO:0000313" key="7">
    <source>
        <dbReference type="EMBL" id="EDO15206.1"/>
    </source>
</evidence>
<dbReference type="PhylomeDB" id="A7TRB0"/>
<keyword evidence="2" id="KW-0645">Protease</keyword>
<dbReference type="FunCoup" id="A7TRB0">
    <property type="interactions" value="306"/>
</dbReference>
<protein>
    <recommendedName>
        <fullName evidence="6">Ubiquitin-like protease family profile domain-containing protein</fullName>
    </recommendedName>
</protein>